<dbReference type="NCBIfam" id="NF001484">
    <property type="entry name" value="PRK00331.1"/>
    <property type="match status" value="1"/>
</dbReference>
<dbReference type="PANTHER" id="PTHR10937:SF0">
    <property type="entry name" value="GLUTAMINE--FRUCTOSE-6-PHOSPHATE TRANSAMINASE (ISOMERIZING)"/>
    <property type="match status" value="1"/>
</dbReference>
<keyword evidence="12" id="KW-1185">Reference proteome</keyword>
<comment type="catalytic activity">
    <reaction evidence="1 8">
        <text>D-fructose 6-phosphate + L-glutamine = D-glucosamine 6-phosphate + L-glutamate</text>
        <dbReference type="Rhea" id="RHEA:13237"/>
        <dbReference type="ChEBI" id="CHEBI:29985"/>
        <dbReference type="ChEBI" id="CHEBI:58359"/>
        <dbReference type="ChEBI" id="CHEBI:58725"/>
        <dbReference type="ChEBI" id="CHEBI:61527"/>
        <dbReference type="EC" id="2.6.1.16"/>
    </reaction>
</comment>
<comment type="caution">
    <text evidence="11">The sequence shown here is derived from an EMBL/GenBank/DDBJ whole genome shotgun (WGS) entry which is preliminary data.</text>
</comment>
<dbReference type="HAMAP" id="MF_00164">
    <property type="entry name" value="GlmS"/>
    <property type="match status" value="1"/>
</dbReference>
<dbReference type="SUPFAM" id="SSF56235">
    <property type="entry name" value="N-terminal nucleophile aminohydrolases (Ntn hydrolases)"/>
    <property type="match status" value="1"/>
</dbReference>
<dbReference type="SUPFAM" id="SSF53697">
    <property type="entry name" value="SIS domain"/>
    <property type="match status" value="1"/>
</dbReference>
<evidence type="ECO:0000259" key="9">
    <source>
        <dbReference type="PROSITE" id="PS51278"/>
    </source>
</evidence>
<evidence type="ECO:0000256" key="3">
    <source>
        <dbReference type="ARBA" id="ARBA00016090"/>
    </source>
</evidence>
<dbReference type="InterPro" id="IPR046348">
    <property type="entry name" value="SIS_dom_sf"/>
</dbReference>
<gene>
    <name evidence="8" type="primary">glmS</name>
    <name evidence="11" type="ORF">BDD30_4293</name>
</gene>
<dbReference type="CDD" id="cd00714">
    <property type="entry name" value="GFAT"/>
    <property type="match status" value="1"/>
</dbReference>
<evidence type="ECO:0000313" key="11">
    <source>
        <dbReference type="EMBL" id="RKS54703.1"/>
    </source>
</evidence>
<feature type="active site" description="For Fru-6P isomerization activity" evidence="8">
    <location>
        <position position="604"/>
    </location>
</feature>
<dbReference type="InterPro" id="IPR029055">
    <property type="entry name" value="Ntn_hydrolases_N"/>
</dbReference>
<dbReference type="PANTHER" id="PTHR10937">
    <property type="entry name" value="GLUCOSAMINE--FRUCTOSE-6-PHOSPHATE AMINOTRANSFERASE, ISOMERIZING"/>
    <property type="match status" value="1"/>
</dbReference>
<evidence type="ECO:0000256" key="5">
    <source>
        <dbReference type="ARBA" id="ARBA00022679"/>
    </source>
</evidence>
<dbReference type="NCBIfam" id="TIGR01135">
    <property type="entry name" value="glmS"/>
    <property type="match status" value="1"/>
</dbReference>
<sequence>MCGIVGAVAQRDIAEILIEGLRRLEYRGYDSAGLAVVDNEKNMLRLREVGKVQMLADEVGKQPVLGGTGIAHTRWATHGEPNERNAHPHISDYIAVVHNGIIENYEELRVQLIERGYSFVSDTDTEVIAHLVHWEQKQDGTLLEAVQRVIPQLRGAYGAVIMDSRDPGTVIAARSGSPLVIGLGVGENFLASDQLALLPVTRRFIFLEEGDIAEVTRRTVRIFNSHGEPIEREQIESNIQYDAGDKGIYRHYMQKEIYEQPMAIKSTLENRLGHGQVDLSELGPNAAELLSKVEHIQIVACGTSYNAGMVSRYWFEALAGIPCDVEIASEFRYRKSAHRSGSLLITLSQSGETADTLAALRLSKDLGYLTSLTVCNVAGSSLVRESDFALMTKAGAEIGVASTKAFTTQLTVLLMLVAYLGRLNGIDAEQEQEIVHALHALPSRIEGMLSKDKIIEALAEDFSDKHHALFLGRGDQYPIAVEGALKLKEISYIHAEAYAAGELKHGPLALIDADMPVIIVAPNNELLEKLKSNIEEVRARGGLLYVFADQDAGFTDSEGMKIIPLPHVEELIAPIFYTVPLQLLSYHVALIKGTDVDQPRNLAKSVTVE</sequence>
<organism evidence="11 12">
    <name type="scientific">Photorhabdus asymbiotica</name>
    <dbReference type="NCBI Taxonomy" id="291112"/>
    <lineage>
        <taxon>Bacteria</taxon>
        <taxon>Pseudomonadati</taxon>
        <taxon>Pseudomonadota</taxon>
        <taxon>Gammaproteobacteria</taxon>
        <taxon>Enterobacterales</taxon>
        <taxon>Morganellaceae</taxon>
        <taxon>Photorhabdus</taxon>
    </lineage>
</organism>
<dbReference type="Gene3D" id="3.40.50.10490">
    <property type="entry name" value="Glucose-6-phosphate isomerase like protein, domain 1"/>
    <property type="match status" value="2"/>
</dbReference>
<feature type="initiator methionine" description="Removed" evidence="8">
    <location>
        <position position="1"/>
    </location>
</feature>
<dbReference type="CDD" id="cd05009">
    <property type="entry name" value="SIS_GlmS_GlmD_2"/>
    <property type="match status" value="1"/>
</dbReference>
<comment type="subunit">
    <text evidence="8">Homodimer.</text>
</comment>
<comment type="subcellular location">
    <subcellularLocation>
        <location evidence="8">Cytoplasm</location>
    </subcellularLocation>
</comment>
<evidence type="ECO:0000256" key="7">
    <source>
        <dbReference type="ARBA" id="ARBA00022962"/>
    </source>
</evidence>
<feature type="active site" description="Nucleophile; for GATase activity" evidence="8">
    <location>
        <position position="2"/>
    </location>
</feature>
<evidence type="ECO:0000256" key="2">
    <source>
        <dbReference type="ARBA" id="ARBA00012916"/>
    </source>
</evidence>
<accession>A0ABX9SKT6</accession>
<evidence type="ECO:0000256" key="1">
    <source>
        <dbReference type="ARBA" id="ARBA00001031"/>
    </source>
</evidence>
<feature type="domain" description="SIS" evidence="10">
    <location>
        <begin position="458"/>
        <end position="599"/>
    </location>
</feature>
<dbReference type="InterPro" id="IPR047084">
    <property type="entry name" value="GFAT_N"/>
</dbReference>
<comment type="function">
    <text evidence="8">Catalyzes the first step in hexosamine metabolism, converting fructose-6P into glucosamine-6P using glutamine as a nitrogen source.</text>
</comment>
<dbReference type="RefSeq" id="WP_012776228.1">
    <property type="nucleotide sequence ID" value="NC_012962.1"/>
</dbReference>
<dbReference type="EMBL" id="RBLJ01000005">
    <property type="protein sequence ID" value="RKS54703.1"/>
    <property type="molecule type" value="Genomic_DNA"/>
</dbReference>
<feature type="domain" description="SIS" evidence="10">
    <location>
        <begin position="286"/>
        <end position="426"/>
    </location>
</feature>
<dbReference type="InterPro" id="IPR005855">
    <property type="entry name" value="GFAT"/>
</dbReference>
<evidence type="ECO:0000256" key="4">
    <source>
        <dbReference type="ARBA" id="ARBA00022576"/>
    </source>
</evidence>
<keyword evidence="6" id="KW-0677">Repeat</keyword>
<dbReference type="InterPro" id="IPR035490">
    <property type="entry name" value="GlmS/FrlB_SIS"/>
</dbReference>
<dbReference type="Proteomes" id="UP000280955">
    <property type="component" value="Unassembled WGS sequence"/>
</dbReference>
<protein>
    <recommendedName>
        <fullName evidence="3 8">Glutamine--fructose-6-phosphate aminotransferase [isomerizing]</fullName>
        <ecNumber evidence="2 8">2.6.1.16</ecNumber>
    </recommendedName>
    <alternativeName>
        <fullName evidence="8">D-fructose-6-phosphate amidotransferase</fullName>
    </alternativeName>
    <alternativeName>
        <fullName evidence="8">GFAT</fullName>
    </alternativeName>
    <alternativeName>
        <fullName evidence="8">Glucosamine-6-phosphate synthase</fullName>
    </alternativeName>
    <alternativeName>
        <fullName evidence="8">Hexosephosphate aminotransferase</fullName>
    </alternativeName>
    <alternativeName>
        <fullName evidence="8">L-glutamine--D-fructose-6-phosphate amidotransferase</fullName>
    </alternativeName>
</protein>
<dbReference type="Pfam" id="PF13522">
    <property type="entry name" value="GATase_6"/>
    <property type="match status" value="1"/>
</dbReference>
<keyword evidence="8" id="KW-0963">Cytoplasm</keyword>
<keyword evidence="5 8" id="KW-0808">Transferase</keyword>
<dbReference type="CDD" id="cd05008">
    <property type="entry name" value="SIS_GlmS_GlmD_1"/>
    <property type="match status" value="1"/>
</dbReference>
<dbReference type="InterPro" id="IPR035466">
    <property type="entry name" value="GlmS/AgaS_SIS"/>
</dbReference>
<dbReference type="PROSITE" id="PS51464">
    <property type="entry name" value="SIS"/>
    <property type="match status" value="2"/>
</dbReference>
<keyword evidence="4 8" id="KW-0032">Aminotransferase</keyword>
<reference evidence="11 12" key="1">
    <citation type="submission" date="2018-10" db="EMBL/GenBank/DDBJ databases">
        <title>Genomic Encyclopedia of Archaeal and Bacterial Type Strains, Phase II (KMG-II): from individual species to whole genera.</title>
        <authorList>
            <person name="Goeker M."/>
        </authorList>
    </citation>
    <scope>NUCLEOTIDE SEQUENCE [LARGE SCALE GENOMIC DNA]</scope>
    <source>
        <strain evidence="11 12">DSM 15149</strain>
    </source>
</reference>
<dbReference type="PROSITE" id="PS51278">
    <property type="entry name" value="GATASE_TYPE_2"/>
    <property type="match status" value="1"/>
</dbReference>
<dbReference type="InterPro" id="IPR017932">
    <property type="entry name" value="GATase_2_dom"/>
</dbReference>
<evidence type="ECO:0000256" key="6">
    <source>
        <dbReference type="ARBA" id="ARBA00022737"/>
    </source>
</evidence>
<dbReference type="Gene3D" id="3.60.20.10">
    <property type="entry name" value="Glutamine Phosphoribosylpyrophosphate, subunit 1, domain 1"/>
    <property type="match status" value="1"/>
</dbReference>
<feature type="domain" description="Glutamine amidotransferase type-2" evidence="9">
    <location>
        <begin position="2"/>
        <end position="218"/>
    </location>
</feature>
<dbReference type="InterPro" id="IPR001347">
    <property type="entry name" value="SIS_dom"/>
</dbReference>
<dbReference type="EC" id="2.6.1.16" evidence="2 8"/>
<evidence type="ECO:0000313" key="12">
    <source>
        <dbReference type="Proteomes" id="UP000280955"/>
    </source>
</evidence>
<dbReference type="Pfam" id="PF01380">
    <property type="entry name" value="SIS"/>
    <property type="match status" value="2"/>
</dbReference>
<keyword evidence="7" id="KW-0315">Glutamine amidotransferase</keyword>
<evidence type="ECO:0000256" key="8">
    <source>
        <dbReference type="HAMAP-Rule" id="MF_00164"/>
    </source>
</evidence>
<name>A0ABX9SKT6_9GAMM</name>
<proteinExistence type="inferred from homology"/>
<evidence type="ECO:0000259" key="10">
    <source>
        <dbReference type="PROSITE" id="PS51464"/>
    </source>
</evidence>